<protein>
    <submittedName>
        <fullName evidence="2">FAD-NAD(P)-binding</fullName>
    </submittedName>
</protein>
<dbReference type="AlphaFoldDB" id="A0A1G7XQH8"/>
<dbReference type="InterPro" id="IPR052189">
    <property type="entry name" value="L-asp_N-monooxygenase_NS-form"/>
</dbReference>
<dbReference type="PANTHER" id="PTHR40254">
    <property type="entry name" value="BLR0577 PROTEIN"/>
    <property type="match status" value="1"/>
</dbReference>
<dbReference type="Gene3D" id="3.50.50.60">
    <property type="entry name" value="FAD/NAD(P)-binding domain"/>
    <property type="match status" value="1"/>
</dbReference>
<accession>A0A1G7XQH8</accession>
<dbReference type="EMBL" id="FNCC01000012">
    <property type="protein sequence ID" value="SDG86346.1"/>
    <property type="molecule type" value="Genomic_DNA"/>
</dbReference>
<dbReference type="InterPro" id="IPR038732">
    <property type="entry name" value="HpyO/CreE_NAD-binding"/>
</dbReference>
<organism evidence="2 3">
    <name type="scientific">Lentzea fradiae</name>
    <dbReference type="NCBI Taxonomy" id="200378"/>
    <lineage>
        <taxon>Bacteria</taxon>
        <taxon>Bacillati</taxon>
        <taxon>Actinomycetota</taxon>
        <taxon>Actinomycetes</taxon>
        <taxon>Pseudonocardiales</taxon>
        <taxon>Pseudonocardiaceae</taxon>
        <taxon>Lentzea</taxon>
    </lineage>
</organism>
<sequence>MTAVLAIIGAGPRGTGLLERLSANADLLPSGFEVHVIDPHPAGAGRVWRPDQSPLLLMNSRASDVTMFTDASVRCAGPITPGPTLAEWAGLDGNAFPTRRQGGEYLRWCFDRAVGAFPRDVRVVVHRTSAVDLSGDTVTLADGSRVVADLVVMAQGNVGGHRTEDQLAHEEFATRIGGTYLGPSCPGDEDLDVLPAGEPVLVSGLGLAFVDLVVLLTEGRGGRFTREDGVLTYHPSGREPVLHAGSRRGVPYLPKPLLPPLSDPSPRFFTPDAVAEATTPGQLVGTACREMVWAHYRELFSAHRDRTRMAWHDFAAGFAAVPVTDPALGDLVAQAVPREDDRADLSFLRSPLNGRFDSQAELGTWMRDHINRTVARATSPRHSAHAAVLHGLLAVSEVMEQAPPSPVTARTAAVLSSFASYVGSGPPPHRLEELQALSRAGVLHFLGAELRVERTADVFSARTASLPAPVTARHFVEARLPDPDARAHPLLKPLTREQTRVPVDPDTFEVLGHPRRLAMGLFAGGGALGAFSRPCRDAPFFHQNDRTARRILTALGS</sequence>
<dbReference type="PANTHER" id="PTHR40254:SF1">
    <property type="entry name" value="BLR0577 PROTEIN"/>
    <property type="match status" value="1"/>
</dbReference>
<dbReference type="OrthoDB" id="3653265at2"/>
<reference evidence="3" key="1">
    <citation type="submission" date="2016-10" db="EMBL/GenBank/DDBJ databases">
        <authorList>
            <person name="Varghese N."/>
            <person name="Submissions S."/>
        </authorList>
    </citation>
    <scope>NUCLEOTIDE SEQUENCE [LARGE SCALE GENOMIC DNA]</scope>
    <source>
        <strain evidence="3">CGMCC 4.3506</strain>
    </source>
</reference>
<feature type="domain" description="FAD-dependent urate hydroxylase HpyO/Asp monooxygenase CreE-like FAD/NAD(P)-binding" evidence="1">
    <location>
        <begin position="6"/>
        <end position="157"/>
    </location>
</feature>
<keyword evidence="3" id="KW-1185">Reference proteome</keyword>
<dbReference type="InterPro" id="IPR036188">
    <property type="entry name" value="FAD/NAD-bd_sf"/>
</dbReference>
<evidence type="ECO:0000313" key="3">
    <source>
        <dbReference type="Proteomes" id="UP000199623"/>
    </source>
</evidence>
<dbReference type="Pfam" id="PF13454">
    <property type="entry name" value="NAD_binding_9"/>
    <property type="match status" value="1"/>
</dbReference>
<dbReference type="Proteomes" id="UP000199623">
    <property type="component" value="Unassembled WGS sequence"/>
</dbReference>
<name>A0A1G7XQH8_9PSEU</name>
<evidence type="ECO:0000313" key="2">
    <source>
        <dbReference type="EMBL" id="SDG86346.1"/>
    </source>
</evidence>
<dbReference type="SUPFAM" id="SSF51905">
    <property type="entry name" value="FAD/NAD(P)-binding domain"/>
    <property type="match status" value="1"/>
</dbReference>
<gene>
    <name evidence="2" type="ORF">SAMN05216553_112157</name>
</gene>
<evidence type="ECO:0000259" key="1">
    <source>
        <dbReference type="Pfam" id="PF13454"/>
    </source>
</evidence>
<proteinExistence type="predicted"/>
<dbReference type="RefSeq" id="WP_090054166.1">
    <property type="nucleotide sequence ID" value="NZ_FNCC01000012.1"/>
</dbReference>
<dbReference type="STRING" id="200378.SAMN05216553_112157"/>